<gene>
    <name evidence="2" type="ORF">ATK78_3339</name>
</gene>
<reference evidence="2 3" key="1">
    <citation type="submission" date="2019-03" db="EMBL/GenBank/DDBJ databases">
        <title>Genomic Encyclopedia of Archaeal and Bacterial Type Strains, Phase II (KMG-II): from individual species to whole genera.</title>
        <authorList>
            <person name="Goeker M."/>
        </authorList>
    </citation>
    <scope>NUCLEOTIDE SEQUENCE [LARGE SCALE GENOMIC DNA]</scope>
    <source>
        <strain evidence="2 3">DSM 19035</strain>
    </source>
</reference>
<evidence type="ECO:0000256" key="1">
    <source>
        <dbReference type="SAM" id="SignalP"/>
    </source>
</evidence>
<accession>A0A4R6SVM2</accession>
<comment type="caution">
    <text evidence="2">The sequence shown here is derived from an EMBL/GenBank/DDBJ whole genome shotgun (WGS) entry which is preliminary data.</text>
</comment>
<dbReference type="AlphaFoldDB" id="A0A4R6SVM2"/>
<name>A0A4R6SVM2_9SPHI</name>
<evidence type="ECO:0000313" key="2">
    <source>
        <dbReference type="EMBL" id="TDQ08820.1"/>
    </source>
</evidence>
<feature type="chain" id="PRO_5020636336" description="MG2 domain-containing protein" evidence="1">
    <location>
        <begin position="31"/>
        <end position="781"/>
    </location>
</feature>
<protein>
    <recommendedName>
        <fullName evidence="4">MG2 domain-containing protein</fullName>
    </recommendedName>
</protein>
<keyword evidence="3" id="KW-1185">Reference proteome</keyword>
<dbReference type="RefSeq" id="WP_133577163.1">
    <property type="nucleotide sequence ID" value="NZ_SNYC01000005.1"/>
</dbReference>
<dbReference type="Proteomes" id="UP000295620">
    <property type="component" value="Unassembled WGS sequence"/>
</dbReference>
<dbReference type="Gene3D" id="2.60.40.1930">
    <property type="match status" value="1"/>
</dbReference>
<evidence type="ECO:0000313" key="3">
    <source>
        <dbReference type="Proteomes" id="UP000295620"/>
    </source>
</evidence>
<evidence type="ECO:0008006" key="4">
    <source>
        <dbReference type="Google" id="ProtNLM"/>
    </source>
</evidence>
<organism evidence="2 3">
    <name type="scientific">Pedobacter metabolipauper</name>
    <dbReference type="NCBI Taxonomy" id="425513"/>
    <lineage>
        <taxon>Bacteria</taxon>
        <taxon>Pseudomonadati</taxon>
        <taxon>Bacteroidota</taxon>
        <taxon>Sphingobacteriia</taxon>
        <taxon>Sphingobacteriales</taxon>
        <taxon>Sphingobacteriaceae</taxon>
        <taxon>Pedobacter</taxon>
    </lineage>
</organism>
<sequence length="781" mass="87813">MNQHSALSYIYFKKFIGCFLLFSAAFATQAQQKPSNPSLFVHFDKTIYTNNEMVWFTGYLLRGEMKDLNKHSILSVALVRDIDSAVIKQDKYLMVNGLSLGSMVLPDSMITGNYHFQATTNRISKGLPEVLFMQPIVIKTNIDAAFNASIKLLNAAKNSNSANQVVVTVTTKDARFLPEPVDVTYKYGRVYKNAKTNTSGELLFSLDEQADLADPNVYAKIKYGKDSSFINMPIPVTKRKALVKFYPEGGQLVDEVPGFIAWEVRDQQGATVDLKATLYENDKPINTIESNAYGIGKFMLNPKKSMNYSVKLSHTAFADSTYYLPAIVSDGIGIQVKNAVTSDTLTVILRSKIAQTLGLQIKDADSTFLSTDVKISKNGRILKIPLNDVTKGLKTITFSDSLNRPLAERMFFAHYNTQQKIIVSTDQQAYNRREKVTLKLKLNEQDTLGMVSIACVQDNRMLMKFSTDIESYVYLNSELGTLPIGAAGRPFEDKPYLENVLLVKGWRKYTWQNAGYDSLAFHVAFKKFDKTLKKPIDVSYLKEKGMGILQTDSLGTMTLSNEILTLEYGKKMFLVATAKNQGNYNMEVNDPYVKLNKQYAKLFKVAHNELPAAVYNNNELALKSNEKAIRLREVMISGNEVPVFKGPNACGDYVCLYNILNCRNHTWDGHNTLPVAGRTYKEDGTNQLVVYKACEKNSFLSIIDGVYTKKEFYVNDFADPLEPALVSTLYWNAGTVMSAKEKEIIFYTGDIPGKFRIVVQGITDRDVIFGQHDFEVKENKL</sequence>
<dbReference type="EMBL" id="SNYC01000005">
    <property type="protein sequence ID" value="TDQ08820.1"/>
    <property type="molecule type" value="Genomic_DNA"/>
</dbReference>
<keyword evidence="1" id="KW-0732">Signal</keyword>
<dbReference type="OrthoDB" id="609485at2"/>
<feature type="signal peptide" evidence="1">
    <location>
        <begin position="1"/>
        <end position="30"/>
    </location>
</feature>
<proteinExistence type="predicted"/>